<name>A0A0S4THU1_CRYHO</name>
<evidence type="ECO:0000313" key="4">
    <source>
        <dbReference type="EMBL" id="PPS96844.1"/>
    </source>
</evidence>
<dbReference type="Gene3D" id="3.30.60.30">
    <property type="match status" value="1"/>
</dbReference>
<dbReference type="EMBL" id="LN877951">
    <property type="protein sequence ID" value="CUV06409.1"/>
    <property type="molecule type" value="Genomic_DNA"/>
</dbReference>
<dbReference type="EMBL" id="JTAI01000013">
    <property type="protein sequence ID" value="PPS96844.1"/>
    <property type="molecule type" value="Genomic_DNA"/>
</dbReference>
<sequence length="625" mass="69875">MIKLFISVFLVTSGLAVKGEQLIRCDSSPMNLCGSDLIIYKSECDFLASKARLSDLTILDLTDCINGNFSELNVTESSSNLDNRSLRGSSITKKDSDKTSENVILSLKNDTEMNLPELMDDNNENIVNTYTFVNGSTSDKKHLQDISLTDSIYNNGNNISNAFYMGKHSPIFQNINKYNVKMINVIVENFDISTFILSNGKYNLSRFSMLVLESVIKILKNQRSKIDNYLSQLKSKELGSADSDNATYPYKVMVRRNDSSIIGQKEYDGLNVTFKFSNSSNANSFLDSQILTDLALKYSSKVNVSSFNGNENTFNISSIDNNHKKAISNRLLVASENEYAPIKEIDSNLTDSYFVVDNCEVNIPPYQGAPLVPNFHCIFPQNSTGNNLEVVYNSILSWSQVAFMNTFGNNSNLSLIPYKIFNPIMNVTSLSGGNIRVLSSNQSWEGESQEKFVLDFFDLLLSPLNFTNEIMDLEIGEIFVNFDFSLLSNGDFIDSSVSNVNDTTTLEEIDEIFKLDSILKDLNLILKSNNTDNSTLSSSLRITSETLPKIDSNYTTDGIYRDFPPAFDRVRGPDCVVKCDDNVDLHCANDGIAYKNLCEFRNAQCDDQSLIFVGFGKCLPLVIKT</sequence>
<reference evidence="4 5" key="1">
    <citation type="submission" date="2014-11" db="EMBL/GenBank/DDBJ databases">
        <title>Comparative genomic analysis of Cryptosporidium hominis reveals occurrence of genetic recombination in virulent subtypes.</title>
        <authorList>
            <person name="Guo Y."/>
            <person name="Tang K."/>
            <person name="Frace M."/>
            <person name="Li N."/>
            <person name="Roellig D.M."/>
            <person name="Sammons S."/>
            <person name="Knipe K."/>
            <person name="Rowe L."/>
            <person name="Feng Y."/>
            <person name="Xiao L."/>
        </authorList>
    </citation>
    <scope>NUCLEOTIDE SEQUENCE [LARGE SCALE GENOMIC DNA]</scope>
    <source>
        <strain evidence="4">30976</strain>
    </source>
</reference>
<reference evidence="3" key="2">
    <citation type="submission" date="2015-08" db="EMBL/GenBank/DDBJ databases">
        <authorList>
            <person name="Babu N.S."/>
            <person name="Beckwith C.J."/>
            <person name="Beseler K.G."/>
            <person name="Brison A."/>
            <person name="Carone J.V."/>
            <person name="Caskin T.P."/>
            <person name="Diamond M."/>
            <person name="Durham M.E."/>
            <person name="Foxe J.M."/>
            <person name="Go M."/>
            <person name="Henderson B.A."/>
            <person name="Jones I.B."/>
            <person name="McGettigan J.A."/>
            <person name="Micheletti S.J."/>
            <person name="Nasrallah M.E."/>
            <person name="Ortiz D."/>
            <person name="Piller C.R."/>
            <person name="Privatt S.R."/>
            <person name="Schneider S.L."/>
            <person name="Sharp S."/>
            <person name="Smith T.C."/>
            <person name="Stanton J.D."/>
            <person name="Ullery H.E."/>
            <person name="Wilson R.J."/>
            <person name="Serrano M.G."/>
            <person name="Buck G."/>
            <person name="Lee V."/>
            <person name="Wang Y."/>
            <person name="Carvalho R."/>
            <person name="Voegtly L."/>
            <person name="Shi R."/>
            <person name="Duckworth R."/>
            <person name="Johnson A."/>
            <person name="Loviza R."/>
            <person name="Walstead R."/>
            <person name="Shah Z."/>
            <person name="Kiflezghi M."/>
            <person name="Wade K."/>
            <person name="Ball S.L."/>
            <person name="Bradley K.W."/>
            <person name="Asai D.J."/>
            <person name="Bowman C.A."/>
            <person name="Russell D.A."/>
            <person name="Pope W.H."/>
            <person name="Jacobs-Sera D."/>
            <person name="Hendrix R.W."/>
            <person name="Hatfull G.F."/>
        </authorList>
    </citation>
    <scope>NUCLEOTIDE SEQUENCE [LARGE SCALE GENOMIC DNA]</scope>
</reference>
<feature type="signal peptide" evidence="1">
    <location>
        <begin position="1"/>
        <end position="16"/>
    </location>
</feature>
<gene>
    <name evidence="3" type="ORF">CHUDEA5_3380</name>
    <name evidence="4" type="ORF">GY17_00001620</name>
</gene>
<dbReference type="AlphaFoldDB" id="A0A0S4THU1"/>
<dbReference type="CDD" id="cd00104">
    <property type="entry name" value="KAZAL_FS"/>
    <property type="match status" value="1"/>
</dbReference>
<keyword evidence="5" id="KW-1185">Reference proteome</keyword>
<feature type="chain" id="PRO_5006627730" evidence="1">
    <location>
        <begin position="17"/>
        <end position="625"/>
    </location>
</feature>
<dbReference type="PROSITE" id="PS51465">
    <property type="entry name" value="KAZAL_2"/>
    <property type="match status" value="1"/>
</dbReference>
<evidence type="ECO:0000259" key="2">
    <source>
        <dbReference type="PROSITE" id="PS51465"/>
    </source>
</evidence>
<reference evidence="4 5" key="3">
    <citation type="submission" date="2017-10" db="EMBL/GenBank/DDBJ databases">
        <title>Consistent, comparative and evidence-based genome annotation and re-annotation for the closely-related species, Cryptosporidium parvum, C. hominis and C. tyzzeri.</title>
        <authorList>
            <person name="Baptista R.P."/>
            <person name="Li Y."/>
            <person name="Sateriale A."/>
            <person name="Striepen B."/>
            <person name="Kissinger J.C."/>
        </authorList>
    </citation>
    <scope>NUCLEOTIDE SEQUENCE [LARGE SCALE GENOMIC DNA]</scope>
    <source>
        <strain evidence="4">30976</strain>
    </source>
</reference>
<dbReference type="Proteomes" id="UP000199752">
    <property type="component" value="Chromosome 5"/>
</dbReference>
<keyword evidence="1" id="KW-0732">Signal</keyword>
<dbReference type="VEuPathDB" id="CryptoDB:GY17_00001620"/>
<evidence type="ECO:0000256" key="1">
    <source>
        <dbReference type="SAM" id="SignalP"/>
    </source>
</evidence>
<dbReference type="VEuPathDB" id="CryptoDB:CHUDEA5_3380"/>
<dbReference type="SMART" id="SM00280">
    <property type="entry name" value="KAZAL"/>
    <property type="match status" value="1"/>
</dbReference>
<evidence type="ECO:0000313" key="5">
    <source>
        <dbReference type="Proteomes" id="UP001429100"/>
    </source>
</evidence>
<dbReference type="OrthoDB" id="126772at2759"/>
<evidence type="ECO:0000313" key="3">
    <source>
        <dbReference type="EMBL" id="CUV06409.1"/>
    </source>
</evidence>
<dbReference type="Proteomes" id="UP001429100">
    <property type="component" value="Unassembled WGS sequence"/>
</dbReference>
<protein>
    <submittedName>
        <fullName evidence="4">Signal peptide containing protein</fullName>
    </submittedName>
</protein>
<dbReference type="SUPFAM" id="SSF100895">
    <property type="entry name" value="Kazal-type serine protease inhibitors"/>
    <property type="match status" value="1"/>
</dbReference>
<organism evidence="3">
    <name type="scientific">Cryptosporidium hominis</name>
    <dbReference type="NCBI Taxonomy" id="237895"/>
    <lineage>
        <taxon>Eukaryota</taxon>
        <taxon>Sar</taxon>
        <taxon>Alveolata</taxon>
        <taxon>Apicomplexa</taxon>
        <taxon>Conoidasida</taxon>
        <taxon>Coccidia</taxon>
        <taxon>Eucoccidiorida</taxon>
        <taxon>Eimeriorina</taxon>
        <taxon>Cryptosporidiidae</taxon>
        <taxon>Cryptosporidium</taxon>
    </lineage>
</organism>
<feature type="domain" description="Kazal-like" evidence="2">
    <location>
        <begin position="569"/>
        <end position="620"/>
    </location>
</feature>
<proteinExistence type="predicted"/>
<dbReference type="InterPro" id="IPR036058">
    <property type="entry name" value="Kazal_dom_sf"/>
</dbReference>
<accession>A0A0S4THU1</accession>
<dbReference type="VEuPathDB" id="CryptoDB:ChTU502y2012_410g0125"/>
<dbReference type="InterPro" id="IPR002350">
    <property type="entry name" value="Kazal_dom"/>
</dbReference>
<dbReference type="Pfam" id="PF07648">
    <property type="entry name" value="Kazal_2"/>
    <property type="match status" value="2"/>
</dbReference>
<dbReference type="VEuPathDB" id="CryptoDB:Chro.50034"/>